<gene>
    <name evidence="1" type="ORF">ARMOST_16054</name>
</gene>
<evidence type="ECO:0000313" key="2">
    <source>
        <dbReference type="Proteomes" id="UP000219338"/>
    </source>
</evidence>
<reference evidence="2" key="1">
    <citation type="journal article" date="2017" name="Nat. Ecol. Evol.">
        <title>Genome expansion and lineage-specific genetic innovations in the forest pathogenic fungi Armillaria.</title>
        <authorList>
            <person name="Sipos G."/>
            <person name="Prasanna A.N."/>
            <person name="Walter M.C."/>
            <person name="O'Connor E."/>
            <person name="Balint B."/>
            <person name="Krizsan K."/>
            <person name="Kiss B."/>
            <person name="Hess J."/>
            <person name="Varga T."/>
            <person name="Slot J."/>
            <person name="Riley R."/>
            <person name="Boka B."/>
            <person name="Rigling D."/>
            <person name="Barry K."/>
            <person name="Lee J."/>
            <person name="Mihaltcheva S."/>
            <person name="LaButti K."/>
            <person name="Lipzen A."/>
            <person name="Waldron R."/>
            <person name="Moloney N.M."/>
            <person name="Sperisen C."/>
            <person name="Kredics L."/>
            <person name="Vagvoelgyi C."/>
            <person name="Patrignani A."/>
            <person name="Fitzpatrick D."/>
            <person name="Nagy I."/>
            <person name="Doyle S."/>
            <person name="Anderson J.B."/>
            <person name="Grigoriev I.V."/>
            <person name="Gueldener U."/>
            <person name="Muensterkoetter M."/>
            <person name="Nagy L.G."/>
        </authorList>
    </citation>
    <scope>NUCLEOTIDE SEQUENCE [LARGE SCALE GENOMIC DNA]</scope>
    <source>
        <strain evidence="2">C18/9</strain>
    </source>
</reference>
<protein>
    <submittedName>
        <fullName evidence="1">Uncharacterized protein</fullName>
    </submittedName>
</protein>
<organism evidence="1 2">
    <name type="scientific">Armillaria ostoyae</name>
    <name type="common">Armillaria root rot fungus</name>
    <dbReference type="NCBI Taxonomy" id="47428"/>
    <lineage>
        <taxon>Eukaryota</taxon>
        <taxon>Fungi</taxon>
        <taxon>Dikarya</taxon>
        <taxon>Basidiomycota</taxon>
        <taxon>Agaricomycotina</taxon>
        <taxon>Agaricomycetes</taxon>
        <taxon>Agaricomycetidae</taxon>
        <taxon>Agaricales</taxon>
        <taxon>Marasmiineae</taxon>
        <taxon>Physalacriaceae</taxon>
        <taxon>Armillaria</taxon>
    </lineage>
</organism>
<dbReference type="Proteomes" id="UP000219338">
    <property type="component" value="Unassembled WGS sequence"/>
</dbReference>
<proteinExistence type="predicted"/>
<dbReference type="EMBL" id="FUEG01000017">
    <property type="protein sequence ID" value="SJL12625.1"/>
    <property type="molecule type" value="Genomic_DNA"/>
</dbReference>
<name>A0A284RV81_ARMOS</name>
<evidence type="ECO:0000313" key="1">
    <source>
        <dbReference type="EMBL" id="SJL12625.1"/>
    </source>
</evidence>
<dbReference type="AlphaFoldDB" id="A0A284RV81"/>
<sequence length="235" mass="27176">MGRYEGDEVVLLWVYDGEVVKKSDMVECSTSSLNAPVIILSIFVWTTIRRWRKGNPIPWEVFRYHGRPFNGRVVDMTILHPFFTTVSFWSPAVRRYWFLRGRPKLEKLHLESKSCVFSNVRDNLTPEYLNIFKFTPNLRTFSYTDCSIQNWMSMLPSFARVMSRSVIEPSASSPSLVWNYRCFAPTFPLHTGLVPATPRDGLPLHWGYIPYVGPLHLHHRITADGCVSTAGLFQQ</sequence>
<keyword evidence="2" id="KW-1185">Reference proteome</keyword>
<accession>A0A284RV81</accession>